<reference evidence="2 3" key="1">
    <citation type="journal article" date="2013" name="Genome Announc.">
        <title>Draft genome sequences for three mercury-methylating, sulfate-reducing bacteria.</title>
        <authorList>
            <person name="Brown S.D."/>
            <person name="Hurt R.A.Jr."/>
            <person name="Gilmour C.C."/>
            <person name="Elias D.A."/>
        </authorList>
    </citation>
    <scope>NUCLEOTIDE SEQUENCE [LARGE SCALE GENOMIC DNA]</scope>
    <source>
        <strain evidence="2 3">DSM 2059</strain>
    </source>
</reference>
<name>S7TCA8_DESML</name>
<protein>
    <recommendedName>
        <fullName evidence="1">Type I restriction enzyme R protein N-terminal domain-containing protein</fullName>
    </recommendedName>
</protein>
<sequence length="180" mass="19897">MVPHPQTETLVDFITGRTVPNIGAEENRQAVERFLVEEKGFFPTDITVDLPLEVDIAGEIYRSKIDIVVRIAGRILMCIKCAPGSLGSREREIVAAARLLTPFPSPYAVVSDGKTALVIETLSGKRIAQGLDAVPSKDDATRRLSDMSPEAFPEEKRYREGLIFRSYDSMNVNRIMSGEA</sequence>
<keyword evidence="3" id="KW-1185">Reference proteome</keyword>
<dbReference type="Proteomes" id="UP000014977">
    <property type="component" value="Unassembled WGS sequence"/>
</dbReference>
<dbReference type="eggNOG" id="ENOG5031H6C">
    <property type="taxonomic scope" value="Bacteria"/>
</dbReference>
<organism evidence="2 3">
    <name type="scientific">Desulfococcus multivorans DSM 2059</name>
    <dbReference type="NCBI Taxonomy" id="1121405"/>
    <lineage>
        <taxon>Bacteria</taxon>
        <taxon>Pseudomonadati</taxon>
        <taxon>Thermodesulfobacteriota</taxon>
        <taxon>Desulfobacteria</taxon>
        <taxon>Desulfobacterales</taxon>
        <taxon>Desulfococcaceae</taxon>
        <taxon>Desulfococcus</taxon>
    </lineage>
</organism>
<evidence type="ECO:0000259" key="1">
    <source>
        <dbReference type="Pfam" id="PF13588"/>
    </source>
</evidence>
<dbReference type="InterPro" id="IPR029464">
    <property type="entry name" value="HSDR_N"/>
</dbReference>
<dbReference type="Pfam" id="PF13588">
    <property type="entry name" value="HSDR_N_2"/>
    <property type="match status" value="1"/>
</dbReference>
<comment type="caution">
    <text evidence="2">The sequence shown here is derived from an EMBL/GenBank/DDBJ whole genome shotgun (WGS) entry which is preliminary data.</text>
</comment>
<accession>S7TCA8</accession>
<dbReference type="OrthoDB" id="5430956at2"/>
<feature type="domain" description="Type I restriction enzyme R protein N-terminal" evidence="1">
    <location>
        <begin position="25"/>
        <end position="135"/>
    </location>
</feature>
<proteinExistence type="predicted"/>
<dbReference type="EMBL" id="ATHJ01000110">
    <property type="protein sequence ID" value="EPR34837.1"/>
    <property type="molecule type" value="Genomic_DNA"/>
</dbReference>
<dbReference type="STRING" id="897.B2D07_07045"/>
<evidence type="ECO:0000313" key="3">
    <source>
        <dbReference type="Proteomes" id="UP000014977"/>
    </source>
</evidence>
<gene>
    <name evidence="2" type="ORF">dsmv_3216</name>
</gene>
<dbReference type="AlphaFoldDB" id="S7TCA8"/>
<evidence type="ECO:0000313" key="2">
    <source>
        <dbReference type="EMBL" id="EPR34837.1"/>
    </source>
</evidence>